<feature type="signal peptide" evidence="3">
    <location>
        <begin position="1"/>
        <end position="16"/>
    </location>
</feature>
<accession>A0AAV6UZ78</accession>
<dbReference type="AlphaFoldDB" id="A0AAV6UZ78"/>
<evidence type="ECO:0000256" key="2">
    <source>
        <dbReference type="ARBA" id="ARBA00023180"/>
    </source>
</evidence>
<keyword evidence="1 3" id="KW-0732">Signal</keyword>
<evidence type="ECO:0000256" key="3">
    <source>
        <dbReference type="SAM" id="SignalP"/>
    </source>
</evidence>
<reference evidence="4 5" key="1">
    <citation type="journal article" date="2022" name="Nat. Ecol. Evol.">
        <title>A masculinizing supergene underlies an exaggerated male reproductive morph in a spider.</title>
        <authorList>
            <person name="Hendrickx F."/>
            <person name="De Corte Z."/>
            <person name="Sonet G."/>
            <person name="Van Belleghem S.M."/>
            <person name="Kostlbacher S."/>
            <person name="Vangestel C."/>
        </authorList>
    </citation>
    <scope>NUCLEOTIDE SEQUENCE [LARGE SCALE GENOMIC DNA]</scope>
    <source>
        <tissue evidence="4">Whole body</tissue>
    </source>
</reference>
<dbReference type="InterPro" id="IPR031424">
    <property type="entry name" value="QVR-like"/>
</dbReference>
<evidence type="ECO:0000313" key="4">
    <source>
        <dbReference type="EMBL" id="KAG8188581.1"/>
    </source>
</evidence>
<dbReference type="InterPro" id="IPR050975">
    <property type="entry name" value="Sleep_regulator"/>
</dbReference>
<dbReference type="EMBL" id="JAFNEN010000236">
    <property type="protein sequence ID" value="KAG8188581.1"/>
    <property type="molecule type" value="Genomic_DNA"/>
</dbReference>
<keyword evidence="5" id="KW-1185">Reference proteome</keyword>
<evidence type="ECO:0000313" key="5">
    <source>
        <dbReference type="Proteomes" id="UP000827092"/>
    </source>
</evidence>
<comment type="caution">
    <text evidence="4">The sequence shown here is derived from an EMBL/GenBank/DDBJ whole genome shotgun (WGS) entry which is preliminary data.</text>
</comment>
<name>A0AAV6UZ78_9ARAC</name>
<dbReference type="PANTHER" id="PTHR33562:SF27">
    <property type="entry name" value="PROTEIN QUIVER"/>
    <property type="match status" value="1"/>
</dbReference>
<evidence type="ECO:0000256" key="1">
    <source>
        <dbReference type="ARBA" id="ARBA00022729"/>
    </source>
</evidence>
<dbReference type="GO" id="GO:0030431">
    <property type="term" value="P:sleep"/>
    <property type="evidence" value="ECO:0007669"/>
    <property type="project" value="InterPro"/>
</dbReference>
<dbReference type="GO" id="GO:0032222">
    <property type="term" value="P:regulation of synaptic transmission, cholinergic"/>
    <property type="evidence" value="ECO:0007669"/>
    <property type="project" value="InterPro"/>
</dbReference>
<dbReference type="Proteomes" id="UP000827092">
    <property type="component" value="Unassembled WGS sequence"/>
</dbReference>
<keyword evidence="2" id="KW-0325">Glycoprotein</keyword>
<feature type="chain" id="PRO_5043451052" description="Protein sleepless" evidence="3">
    <location>
        <begin position="17"/>
        <end position="133"/>
    </location>
</feature>
<proteinExistence type="predicted"/>
<organism evidence="4 5">
    <name type="scientific">Oedothorax gibbosus</name>
    <dbReference type="NCBI Taxonomy" id="931172"/>
    <lineage>
        <taxon>Eukaryota</taxon>
        <taxon>Metazoa</taxon>
        <taxon>Ecdysozoa</taxon>
        <taxon>Arthropoda</taxon>
        <taxon>Chelicerata</taxon>
        <taxon>Arachnida</taxon>
        <taxon>Araneae</taxon>
        <taxon>Araneomorphae</taxon>
        <taxon>Entelegynae</taxon>
        <taxon>Araneoidea</taxon>
        <taxon>Linyphiidae</taxon>
        <taxon>Erigoninae</taxon>
        <taxon>Oedothorax</taxon>
    </lineage>
</organism>
<sequence>MLFLTIFAAFLPATLAIKCYTCSWSPKDAPNRTAMCNDEQFEGNALAISDCENGCQTYVHMDRNGVIEQMRRSCLQPDETMTGNCVNEENKVFSSKRCTCNYNLCNSAASYVLANSVFLLLASTLVLHIRNLI</sequence>
<protein>
    <recommendedName>
        <fullName evidence="6">Protein sleepless</fullName>
    </recommendedName>
</protein>
<gene>
    <name evidence="4" type="ORF">JTE90_007187</name>
</gene>
<evidence type="ECO:0008006" key="6">
    <source>
        <dbReference type="Google" id="ProtNLM"/>
    </source>
</evidence>
<dbReference type="PANTHER" id="PTHR33562">
    <property type="entry name" value="ATILLA, ISOFORM B-RELATED-RELATED"/>
    <property type="match status" value="1"/>
</dbReference>
<dbReference type="Pfam" id="PF17064">
    <property type="entry name" value="QVR"/>
    <property type="match status" value="1"/>
</dbReference>